<protein>
    <submittedName>
        <fullName evidence="1">Uncharacterized protein</fullName>
    </submittedName>
</protein>
<dbReference type="Gene3D" id="3.30.450.40">
    <property type="match status" value="1"/>
</dbReference>
<dbReference type="PANTHER" id="PTHR43102">
    <property type="entry name" value="SLR1143 PROTEIN"/>
    <property type="match status" value="1"/>
</dbReference>
<organism evidence="1 2">
    <name type="scientific">[Myrmecia] bisecta</name>
    <dbReference type="NCBI Taxonomy" id="41462"/>
    <lineage>
        <taxon>Eukaryota</taxon>
        <taxon>Viridiplantae</taxon>
        <taxon>Chlorophyta</taxon>
        <taxon>core chlorophytes</taxon>
        <taxon>Trebouxiophyceae</taxon>
        <taxon>Trebouxiales</taxon>
        <taxon>Trebouxiaceae</taxon>
        <taxon>Myrmecia</taxon>
    </lineage>
</organism>
<proteinExistence type="predicted"/>
<reference evidence="1 2" key="1">
    <citation type="journal article" date="2024" name="Nat. Commun.">
        <title>Phylogenomics reveals the evolutionary origins of lichenization in chlorophyte algae.</title>
        <authorList>
            <person name="Puginier C."/>
            <person name="Libourel C."/>
            <person name="Otte J."/>
            <person name="Skaloud P."/>
            <person name="Haon M."/>
            <person name="Grisel S."/>
            <person name="Petersen M."/>
            <person name="Berrin J.G."/>
            <person name="Delaux P.M."/>
            <person name="Dal Grande F."/>
            <person name="Keller J."/>
        </authorList>
    </citation>
    <scope>NUCLEOTIDE SEQUENCE [LARGE SCALE GENOMIC DNA]</scope>
    <source>
        <strain evidence="1 2">SAG 2043</strain>
    </source>
</reference>
<dbReference type="EMBL" id="JALJOR010000012">
    <property type="protein sequence ID" value="KAK9807485.1"/>
    <property type="molecule type" value="Genomic_DNA"/>
</dbReference>
<keyword evidence="2" id="KW-1185">Reference proteome</keyword>
<dbReference type="PANTHER" id="PTHR43102:SF2">
    <property type="entry name" value="GAF DOMAIN-CONTAINING PROTEIN"/>
    <property type="match status" value="1"/>
</dbReference>
<comment type="caution">
    <text evidence="1">The sequence shown here is derived from an EMBL/GenBank/DDBJ whole genome shotgun (WGS) entry which is preliminary data.</text>
</comment>
<dbReference type="Proteomes" id="UP001489004">
    <property type="component" value="Unassembled WGS sequence"/>
</dbReference>
<dbReference type="AlphaFoldDB" id="A0AAW1PGE7"/>
<gene>
    <name evidence="1" type="ORF">WJX72_000451</name>
</gene>
<evidence type="ECO:0000313" key="1">
    <source>
        <dbReference type="EMBL" id="KAK9807485.1"/>
    </source>
</evidence>
<sequence length="170" mass="18655">MDDGEVKAAAQLRSSAVGSVLDRMVRLLARICHVPIAVITLDLSNQRCILFTSNPNIKSSQDGKRLQMFDTWLSTVPLEPELLIIQDTLLDARSRDSPWVTGEYGVEMRAYGGCPLVTSKGCRIGALQLADWIPRKGSGTCAMLACNFADIAVWEVENDRKLARQTEAGC</sequence>
<dbReference type="SUPFAM" id="SSF55781">
    <property type="entry name" value="GAF domain-like"/>
    <property type="match status" value="1"/>
</dbReference>
<name>A0AAW1PGE7_9CHLO</name>
<accession>A0AAW1PGE7</accession>
<evidence type="ECO:0000313" key="2">
    <source>
        <dbReference type="Proteomes" id="UP001489004"/>
    </source>
</evidence>
<dbReference type="InterPro" id="IPR029016">
    <property type="entry name" value="GAF-like_dom_sf"/>
</dbReference>